<feature type="compositionally biased region" description="Polar residues" evidence="1">
    <location>
        <begin position="876"/>
        <end position="885"/>
    </location>
</feature>
<dbReference type="HOGENOM" id="CLU_300942_0_0_1"/>
<organism evidence="2 3">
    <name type="scientific">Uncinula necator</name>
    <name type="common">Grape powdery mildew</name>
    <dbReference type="NCBI Taxonomy" id="52586"/>
    <lineage>
        <taxon>Eukaryota</taxon>
        <taxon>Fungi</taxon>
        <taxon>Dikarya</taxon>
        <taxon>Ascomycota</taxon>
        <taxon>Pezizomycotina</taxon>
        <taxon>Leotiomycetes</taxon>
        <taxon>Erysiphales</taxon>
        <taxon>Erysiphaceae</taxon>
        <taxon>Erysiphe</taxon>
    </lineage>
</organism>
<proteinExistence type="predicted"/>
<feature type="compositionally biased region" description="Basic and acidic residues" evidence="1">
    <location>
        <begin position="81"/>
        <end position="93"/>
    </location>
</feature>
<evidence type="ECO:0000256" key="1">
    <source>
        <dbReference type="SAM" id="MobiDB-lite"/>
    </source>
</evidence>
<dbReference type="Proteomes" id="UP000030854">
    <property type="component" value="Unassembled WGS sequence"/>
</dbReference>
<accession>A0A0B1PCL7</accession>
<dbReference type="AlphaFoldDB" id="A0A0B1PCL7"/>
<protein>
    <submittedName>
        <fullName evidence="2">Uncharacterized protein</fullName>
    </submittedName>
</protein>
<evidence type="ECO:0000313" key="3">
    <source>
        <dbReference type="Proteomes" id="UP000030854"/>
    </source>
</evidence>
<evidence type="ECO:0000313" key="2">
    <source>
        <dbReference type="EMBL" id="KHJ34384.1"/>
    </source>
</evidence>
<keyword evidence="3" id="KW-1185">Reference proteome</keyword>
<feature type="region of interest" description="Disordered" evidence="1">
    <location>
        <begin position="81"/>
        <end position="130"/>
    </location>
</feature>
<name>A0A0B1PCL7_UNCNE</name>
<feature type="compositionally biased region" description="Polar residues" evidence="1">
    <location>
        <begin position="424"/>
        <end position="438"/>
    </location>
</feature>
<feature type="compositionally biased region" description="Basic residues" evidence="1">
    <location>
        <begin position="94"/>
        <end position="108"/>
    </location>
</feature>
<dbReference type="EMBL" id="JNVN01000904">
    <property type="protein sequence ID" value="KHJ34384.1"/>
    <property type="molecule type" value="Genomic_DNA"/>
</dbReference>
<feature type="region of interest" description="Disordered" evidence="1">
    <location>
        <begin position="424"/>
        <end position="458"/>
    </location>
</feature>
<feature type="region of interest" description="Disordered" evidence="1">
    <location>
        <begin position="876"/>
        <end position="897"/>
    </location>
</feature>
<feature type="region of interest" description="Disordered" evidence="1">
    <location>
        <begin position="308"/>
        <end position="333"/>
    </location>
</feature>
<sequence>MDLKINNMTLMDLSESTVKIVENKIDDLKNFGMLANTIISDTVETAITPIIQSSTTSNEGSSKNPHEIANSENSALKVDVNSEKNHDQEESVPHKQKKKKRNQKKFKSKGVISASQKESKCNIISQDPEPNITSEICKDIEGNQKHPETEITTDNSSIEAIHEERQADLSANQIQAPIICTDDAPTTEAFETKIMGPEFFEINPTNVEDVNVKSSLAESSILPSKTILITSENQQCGDLSNSDVPSGKSFSNLSTTNVKVQYESIASEDRESIKSLNESSKLKPYHPVKSSIDELVVGLNKNLDTEALNSSSLTNTNDTNTGSKPFESETASHFQKDENKVAFTPAKGESHSLVSEETSTEYLKSTTINEEESKVTVTSEDNTASPIKSNLASLSTVLTNSENEIVKGVDHTFSDIELRRLSQSNPESMHQLSSVKTNEGNDKTIGLSLRNSPEPADDDSEIIKLKNEIEPTTNSNLTVENPDINDELSEVKKFSDVLVSKNKDMTKETSDDNKEIKYAMHPEALASNAKTFVTSKTSVIYDLKETSDKLYGTLLNDKETLKDHKPPPVEEIITSFNCPPDFKKSSEITDFMTTNGKNNEYITHHFVKDHQCNFNESNITPSKENDSSTLTEDALTNGQYGKHSDPTHAAQVEASESLAASLHEKTEVENNNLSPNIQTKSKTNEYISVENWKDSLESTAENALSAIESKVTQVSNLIGILSHSISNSSCNETKKTIPPFSENDDQLNQTCIKHLKIEDSSYKDNLMHSIGSDFSGSKVKSEIVVDLDKEISEGKALLTPLITEIVGPSASQVEIANKNKLKFKHSLDEQALAPEIVTISKETLDLLYKKLHVMQLEIERLSSALKSQNEINRAFSQDTSNSSFRNNHEITESSNQSSKIMIREENLNVEPLKKPFQNKSSRNTSLWRFMSIFRYNSTTKLRTRLATRPKTETLPQSSLQLPKGKGKEINTQPKILTTRNCKIIGRVRAKDDFS</sequence>
<feature type="compositionally biased region" description="Low complexity" evidence="1">
    <location>
        <begin position="309"/>
        <end position="323"/>
    </location>
</feature>
<reference evidence="2 3" key="1">
    <citation type="journal article" date="2014" name="BMC Genomics">
        <title>Adaptive genomic structural variation in the grape powdery mildew pathogen, Erysiphe necator.</title>
        <authorList>
            <person name="Jones L."/>
            <person name="Riaz S."/>
            <person name="Morales-Cruz A."/>
            <person name="Amrine K.C."/>
            <person name="McGuire B."/>
            <person name="Gubler W.D."/>
            <person name="Walker M.A."/>
            <person name="Cantu D."/>
        </authorList>
    </citation>
    <scope>NUCLEOTIDE SEQUENCE [LARGE SCALE GENOMIC DNA]</scope>
    <source>
        <strain evidence="3">c</strain>
    </source>
</reference>
<gene>
    <name evidence="2" type="ORF">EV44_g1831</name>
</gene>
<comment type="caution">
    <text evidence="2">The sequence shown here is derived from an EMBL/GenBank/DDBJ whole genome shotgun (WGS) entry which is preliminary data.</text>
</comment>